<feature type="domain" description="PAC" evidence="4">
    <location>
        <begin position="186"/>
        <end position="237"/>
    </location>
</feature>
<organism evidence="6 7">
    <name type="scientific">Sorangium cellulosum</name>
    <name type="common">Polyangium cellulosum</name>
    <dbReference type="NCBI Taxonomy" id="56"/>
    <lineage>
        <taxon>Bacteria</taxon>
        <taxon>Pseudomonadati</taxon>
        <taxon>Myxococcota</taxon>
        <taxon>Polyangia</taxon>
        <taxon>Polyangiales</taxon>
        <taxon>Polyangiaceae</taxon>
        <taxon>Sorangium</taxon>
    </lineage>
</organism>
<evidence type="ECO:0000256" key="1">
    <source>
        <dbReference type="ARBA" id="ARBA00022553"/>
    </source>
</evidence>
<dbReference type="SUPFAM" id="SSF52091">
    <property type="entry name" value="SpoIIaa-like"/>
    <property type="match status" value="1"/>
</dbReference>
<feature type="domain" description="STAS" evidence="5">
    <location>
        <begin position="281"/>
        <end position="392"/>
    </location>
</feature>
<dbReference type="InterPro" id="IPR002645">
    <property type="entry name" value="STAS_dom"/>
</dbReference>
<accession>A0A4P2PXH3</accession>
<dbReference type="PROSITE" id="PS50113">
    <property type="entry name" value="PAC"/>
    <property type="match status" value="1"/>
</dbReference>
<evidence type="ECO:0000313" key="6">
    <source>
        <dbReference type="EMBL" id="AUX21246.1"/>
    </source>
</evidence>
<sequence>MRADLDAFPEPLAILDVDLRLREANGAWRAAFGEAAQITPEAEVAARAVLDGARRREIDVPARDGAGPQRWAFLRLARAEAAPLVFAHVRAREEAAAARDPQRRREEELAEQVELLRTFIDLAPSLMFIKDRRSRYVLANSALSACYGMTPEQVVSASQHELTASAEEAEHFASVDRQVIDTGREAVIEEKETRPNGEVHWYQTVKRPIVRRDGEVQVACFSVDVTERHRAQEALERSARELQAMAEAARREADEKSALAAELDRQLAVIQAQHRQILALSAPILEVADGVVGVPLIGAMDEARTAMLTERLLECIASRQVRSVVLDLSALEAVDTRTADRLVSIVRAIGLLGARAAITGIRPAVAQTMTSLGIDLSCMITRRTPKDAIRLFSARR</sequence>
<dbReference type="InterPro" id="IPR013656">
    <property type="entry name" value="PAS_4"/>
</dbReference>
<evidence type="ECO:0000259" key="4">
    <source>
        <dbReference type="PROSITE" id="PS50113"/>
    </source>
</evidence>
<dbReference type="CDD" id="cd07041">
    <property type="entry name" value="STAS_RsbR_RsbS_like"/>
    <property type="match status" value="1"/>
</dbReference>
<evidence type="ECO:0000256" key="2">
    <source>
        <dbReference type="SAM" id="Coils"/>
    </source>
</evidence>
<gene>
    <name evidence="6" type="ORF">SOCEGT47_017260</name>
</gene>
<dbReference type="RefSeq" id="WP_165373102.1">
    <property type="nucleotide sequence ID" value="NZ_CP012670.1"/>
</dbReference>
<dbReference type="PROSITE" id="PS50112">
    <property type="entry name" value="PAS"/>
    <property type="match status" value="1"/>
</dbReference>
<evidence type="ECO:0000259" key="5">
    <source>
        <dbReference type="PROSITE" id="PS50801"/>
    </source>
</evidence>
<name>A0A4P2PXH3_SORCE</name>
<feature type="coiled-coil region" evidence="2">
    <location>
        <begin position="228"/>
        <end position="266"/>
    </location>
</feature>
<evidence type="ECO:0000259" key="3">
    <source>
        <dbReference type="PROSITE" id="PS50112"/>
    </source>
</evidence>
<keyword evidence="2" id="KW-0175">Coiled coil</keyword>
<dbReference type="AlphaFoldDB" id="A0A4P2PXH3"/>
<dbReference type="InterPro" id="IPR035965">
    <property type="entry name" value="PAS-like_dom_sf"/>
</dbReference>
<dbReference type="Proteomes" id="UP000295781">
    <property type="component" value="Chromosome"/>
</dbReference>
<keyword evidence="1" id="KW-0597">Phosphoprotein</keyword>
<evidence type="ECO:0008006" key="8">
    <source>
        <dbReference type="Google" id="ProtNLM"/>
    </source>
</evidence>
<dbReference type="EMBL" id="CP012670">
    <property type="protein sequence ID" value="AUX21246.1"/>
    <property type="molecule type" value="Genomic_DNA"/>
</dbReference>
<dbReference type="NCBIfam" id="TIGR00229">
    <property type="entry name" value="sensory_box"/>
    <property type="match status" value="1"/>
</dbReference>
<dbReference type="InterPro" id="IPR000700">
    <property type="entry name" value="PAS-assoc_C"/>
</dbReference>
<evidence type="ECO:0000313" key="7">
    <source>
        <dbReference type="Proteomes" id="UP000295781"/>
    </source>
</evidence>
<reference evidence="6 7" key="1">
    <citation type="submission" date="2015-09" db="EMBL/GenBank/DDBJ databases">
        <title>Sorangium comparison.</title>
        <authorList>
            <person name="Zaburannyi N."/>
            <person name="Bunk B."/>
            <person name="Overmann J."/>
            <person name="Mueller R."/>
        </authorList>
    </citation>
    <scope>NUCLEOTIDE SEQUENCE [LARGE SCALE GENOMIC DNA]</scope>
    <source>
        <strain evidence="6 7">So ceGT47</strain>
    </source>
</reference>
<dbReference type="Pfam" id="PF08448">
    <property type="entry name" value="PAS_4"/>
    <property type="match status" value="1"/>
</dbReference>
<dbReference type="PANTHER" id="PTHR33745">
    <property type="entry name" value="RSBT ANTAGONIST PROTEIN RSBS-RELATED"/>
    <property type="match status" value="1"/>
</dbReference>
<dbReference type="InterPro" id="IPR036513">
    <property type="entry name" value="STAS_dom_sf"/>
</dbReference>
<dbReference type="Pfam" id="PF01740">
    <property type="entry name" value="STAS"/>
    <property type="match status" value="1"/>
</dbReference>
<feature type="domain" description="PAS" evidence="3">
    <location>
        <begin position="112"/>
        <end position="183"/>
    </location>
</feature>
<dbReference type="PANTHER" id="PTHR33745:SF3">
    <property type="entry name" value="RSBT CO-ANTAGONIST PROTEIN RSBRC"/>
    <property type="match status" value="1"/>
</dbReference>
<dbReference type="SUPFAM" id="SSF55785">
    <property type="entry name" value="PYP-like sensor domain (PAS domain)"/>
    <property type="match status" value="1"/>
</dbReference>
<dbReference type="Gene3D" id="3.30.750.24">
    <property type="entry name" value="STAS domain"/>
    <property type="match status" value="1"/>
</dbReference>
<proteinExistence type="predicted"/>
<dbReference type="InterPro" id="IPR000014">
    <property type="entry name" value="PAS"/>
</dbReference>
<protein>
    <recommendedName>
        <fullName evidence="8">Anti-anti-sigma factor</fullName>
    </recommendedName>
</protein>
<dbReference type="InterPro" id="IPR051932">
    <property type="entry name" value="Bact_StressResp_Reg"/>
</dbReference>
<dbReference type="Gene3D" id="3.30.450.20">
    <property type="entry name" value="PAS domain"/>
    <property type="match status" value="1"/>
</dbReference>
<dbReference type="PROSITE" id="PS50801">
    <property type="entry name" value="STAS"/>
    <property type="match status" value="1"/>
</dbReference>